<organism evidence="1">
    <name type="scientific">marine sediment metagenome</name>
    <dbReference type="NCBI Taxonomy" id="412755"/>
    <lineage>
        <taxon>unclassified sequences</taxon>
        <taxon>metagenomes</taxon>
        <taxon>ecological metagenomes</taxon>
    </lineage>
</organism>
<protein>
    <submittedName>
        <fullName evidence="1">Uncharacterized protein</fullName>
    </submittedName>
</protein>
<proteinExistence type="predicted"/>
<gene>
    <name evidence="1" type="ORF">S06H3_52933</name>
</gene>
<dbReference type="AlphaFoldDB" id="X1PB69"/>
<evidence type="ECO:0000313" key="1">
    <source>
        <dbReference type="EMBL" id="GAI53083.1"/>
    </source>
</evidence>
<dbReference type="EMBL" id="BARV01033709">
    <property type="protein sequence ID" value="GAI53083.1"/>
    <property type="molecule type" value="Genomic_DNA"/>
</dbReference>
<accession>X1PB69</accession>
<reference evidence="1" key="1">
    <citation type="journal article" date="2014" name="Front. Microbiol.">
        <title>High frequency of phylogenetically diverse reductive dehalogenase-homologous genes in deep subseafloor sedimentary metagenomes.</title>
        <authorList>
            <person name="Kawai M."/>
            <person name="Futagami T."/>
            <person name="Toyoda A."/>
            <person name="Takaki Y."/>
            <person name="Nishi S."/>
            <person name="Hori S."/>
            <person name="Arai W."/>
            <person name="Tsubouchi T."/>
            <person name="Morono Y."/>
            <person name="Uchiyama I."/>
            <person name="Ito T."/>
            <person name="Fujiyama A."/>
            <person name="Inagaki F."/>
            <person name="Takami H."/>
        </authorList>
    </citation>
    <scope>NUCLEOTIDE SEQUENCE</scope>
    <source>
        <strain evidence="1">Expedition CK06-06</strain>
    </source>
</reference>
<name>X1PB69_9ZZZZ</name>
<sequence length="123" mass="13977">MDVKSIRKEKLQELINKVPDVGAPEETCISYWQKVQGRFVYLEGWADACLAGTGFPTMEEGETARKIAYIEDLTEEILPRKAKEKGLKLIEGGFIETPDAENLYGVTWGVYERPRWVGPKVKK</sequence>
<comment type="caution">
    <text evidence="1">The sequence shown here is derived from an EMBL/GenBank/DDBJ whole genome shotgun (WGS) entry which is preliminary data.</text>
</comment>